<keyword evidence="1" id="KW-0175">Coiled coil</keyword>
<comment type="caution">
    <text evidence="3">The sequence shown here is derived from an EMBL/GenBank/DDBJ whole genome shotgun (WGS) entry which is preliminary data.</text>
</comment>
<dbReference type="EMBL" id="VYYT01000247">
    <property type="protein sequence ID" value="KAK2752657.1"/>
    <property type="molecule type" value="Genomic_DNA"/>
</dbReference>
<proteinExistence type="predicted"/>
<dbReference type="Proteomes" id="UP001281614">
    <property type="component" value="Unassembled WGS sequence"/>
</dbReference>
<evidence type="ECO:0000256" key="2">
    <source>
        <dbReference type="SAM" id="MobiDB-lite"/>
    </source>
</evidence>
<evidence type="ECO:0000313" key="3">
    <source>
        <dbReference type="EMBL" id="KAK2752657.1"/>
    </source>
</evidence>
<keyword evidence="4" id="KW-1185">Reference proteome</keyword>
<feature type="coiled-coil region" evidence="1">
    <location>
        <begin position="93"/>
        <end position="120"/>
    </location>
</feature>
<dbReference type="AlphaFoldDB" id="A0AAD9YB48"/>
<accession>A0AAD9YB48</accession>
<evidence type="ECO:0000313" key="4">
    <source>
        <dbReference type="Proteomes" id="UP001281614"/>
    </source>
</evidence>
<sequence length="382" mass="43325">MEPCNPACQSQAPHDNGAQPMSHFRFTDLPQELRDLVLRHVLDYLREKSGLVGEPEVDKEPESEAEHYDIQAELKAILALNHDMFALSCETLALDDNTAIRALQNEINTLNNERVELVGLVEMVEMAEMAEMVTPTRFKNLAPAFDNTVVPDNLAPVPQSLATLACVSKEWQKFFEAHAFRNLELIFNRSSTDLVDLGDMVKGYRRAFVENIVLHIELRGHSSDDSQAETETETRKNNVLFTIALVLLFETLTKWTDPERKRGLTLRINVWSPDDDEDWPPRWQGNLLDFIPMKLPLVPIVDGFVWIFCSESTRSASADAIRILLQSMNHLSGVVYHPHYSQPGEAQSSQDDAFLLLFQNHSASMKCMVVKECAFLSKEDNQ</sequence>
<protein>
    <submittedName>
        <fullName evidence="3">F-box domain protein</fullName>
    </submittedName>
</protein>
<feature type="region of interest" description="Disordered" evidence="2">
    <location>
        <begin position="1"/>
        <end position="22"/>
    </location>
</feature>
<reference evidence="3" key="1">
    <citation type="submission" date="2023-02" db="EMBL/GenBank/DDBJ databases">
        <title>Colletotrichum kahawae CIFC_Que2 genome sequencing and assembly.</title>
        <authorList>
            <person name="Baroncelli R."/>
        </authorList>
    </citation>
    <scope>NUCLEOTIDE SEQUENCE</scope>
    <source>
        <strain evidence="3">CIFC_Que2</strain>
    </source>
</reference>
<organism evidence="3 4">
    <name type="scientific">Colletotrichum kahawae</name>
    <name type="common">Coffee berry disease fungus</name>
    <dbReference type="NCBI Taxonomy" id="34407"/>
    <lineage>
        <taxon>Eukaryota</taxon>
        <taxon>Fungi</taxon>
        <taxon>Dikarya</taxon>
        <taxon>Ascomycota</taxon>
        <taxon>Pezizomycotina</taxon>
        <taxon>Sordariomycetes</taxon>
        <taxon>Hypocreomycetidae</taxon>
        <taxon>Glomerellales</taxon>
        <taxon>Glomerellaceae</taxon>
        <taxon>Colletotrichum</taxon>
        <taxon>Colletotrichum gloeosporioides species complex</taxon>
    </lineage>
</organism>
<evidence type="ECO:0000256" key="1">
    <source>
        <dbReference type="SAM" id="Coils"/>
    </source>
</evidence>
<name>A0AAD9YB48_COLKA</name>
<gene>
    <name evidence="3" type="ORF">CKAH01_17649</name>
</gene>